<gene>
    <name evidence="3" type="ORF">DL764_010488</name>
</gene>
<sequence>MLTGPLLTLSTTLHRIEKEIRTIMILWTLLVLLGAIFAVSSIYAKEEFVVAPACLPPGEAMTSAISLFQSPTENCTYACFQKEHSPFRSSPNVMAWPNRTDPARDITGVFVPCIAANLPSALISGIIDHIRMRRKDGRRVGSRITSPSALHKFELSWIRDRLLGRRHNHASSTTVSSPSLQNRTSRHIKFSIAFQYYYIVCSFGAFAVNIVLNEIRFQYLPTIEEPYEVSQWASWVCVTLVVAAQVISHFLGRRWRRKQDDEEEETCGPESAHSTTGERRKQGELQEIGFKMSSWHSEASGLERRNSV</sequence>
<feature type="transmembrane region" description="Helical" evidence="2">
    <location>
        <begin position="23"/>
        <end position="43"/>
    </location>
</feature>
<evidence type="ECO:0000256" key="2">
    <source>
        <dbReference type="SAM" id="Phobius"/>
    </source>
</evidence>
<evidence type="ECO:0000256" key="1">
    <source>
        <dbReference type="SAM" id="MobiDB-lite"/>
    </source>
</evidence>
<dbReference type="Proteomes" id="UP000293360">
    <property type="component" value="Unassembled WGS sequence"/>
</dbReference>
<reference evidence="3 4" key="1">
    <citation type="submission" date="2018-06" db="EMBL/GenBank/DDBJ databases">
        <title>Complete Genomes of Monosporascus.</title>
        <authorList>
            <person name="Robinson A.J."/>
            <person name="Natvig D.O."/>
        </authorList>
    </citation>
    <scope>NUCLEOTIDE SEQUENCE [LARGE SCALE GENOMIC DNA]</scope>
    <source>
        <strain evidence="3 4">CBS 110550</strain>
    </source>
</reference>
<dbReference type="EMBL" id="QJNU01001565">
    <property type="protein sequence ID" value="RYO75318.1"/>
    <property type="molecule type" value="Genomic_DNA"/>
</dbReference>
<feature type="transmembrane region" description="Helical" evidence="2">
    <location>
        <begin position="193"/>
        <end position="212"/>
    </location>
</feature>
<feature type="transmembrane region" description="Helical" evidence="2">
    <location>
        <begin position="106"/>
        <end position="127"/>
    </location>
</feature>
<protein>
    <submittedName>
        <fullName evidence="3">Uncharacterized protein</fullName>
    </submittedName>
</protein>
<keyword evidence="2" id="KW-0812">Transmembrane</keyword>
<proteinExistence type="predicted"/>
<organism evidence="3 4">
    <name type="scientific">Monosporascus ibericus</name>
    <dbReference type="NCBI Taxonomy" id="155417"/>
    <lineage>
        <taxon>Eukaryota</taxon>
        <taxon>Fungi</taxon>
        <taxon>Dikarya</taxon>
        <taxon>Ascomycota</taxon>
        <taxon>Pezizomycotina</taxon>
        <taxon>Sordariomycetes</taxon>
        <taxon>Xylariomycetidae</taxon>
        <taxon>Xylariales</taxon>
        <taxon>Xylariales incertae sedis</taxon>
        <taxon>Monosporascus</taxon>
    </lineage>
</organism>
<dbReference type="OrthoDB" id="3021074at2759"/>
<keyword evidence="2" id="KW-0472">Membrane</keyword>
<comment type="caution">
    <text evidence="3">The sequence shown here is derived from an EMBL/GenBank/DDBJ whole genome shotgun (WGS) entry which is preliminary data.</text>
</comment>
<dbReference type="AlphaFoldDB" id="A0A4Q4SSL3"/>
<evidence type="ECO:0000313" key="4">
    <source>
        <dbReference type="Proteomes" id="UP000293360"/>
    </source>
</evidence>
<feature type="region of interest" description="Disordered" evidence="1">
    <location>
        <begin position="261"/>
        <end position="308"/>
    </location>
</feature>
<feature type="transmembrane region" description="Helical" evidence="2">
    <location>
        <begin position="232"/>
        <end position="251"/>
    </location>
</feature>
<keyword evidence="4" id="KW-1185">Reference proteome</keyword>
<evidence type="ECO:0000313" key="3">
    <source>
        <dbReference type="EMBL" id="RYO75318.1"/>
    </source>
</evidence>
<name>A0A4Q4SSL3_9PEZI</name>
<keyword evidence="2" id="KW-1133">Transmembrane helix</keyword>
<accession>A0A4Q4SSL3</accession>